<evidence type="ECO:0000256" key="2">
    <source>
        <dbReference type="ARBA" id="ARBA00001997"/>
    </source>
</evidence>
<accession>A0A6C2YGU2</accession>
<sequence>MEFRDGPIDGIIWKSLRFFKDHRGWLVELFRHDELDAQWHPVMAYVSMTEPGVARGPHEHVDQADYFCFYGPSNFKVYLWDNRPSSPTYGNREIRLVGADDPYALVVPPGVVHAYKNAGDVQGIVLNAANRLYKGWGKTEPVDEIRHEEHADSIYKLI</sequence>
<dbReference type="GO" id="GO:0008830">
    <property type="term" value="F:dTDP-4-dehydrorhamnose 3,5-epimerase activity"/>
    <property type="evidence" value="ECO:0007669"/>
    <property type="project" value="UniProtKB-EC"/>
</dbReference>
<evidence type="ECO:0000313" key="9">
    <source>
        <dbReference type="EMBL" id="VIP00728.1"/>
    </source>
</evidence>
<keyword evidence="10" id="KW-1185">Reference proteome</keyword>
<dbReference type="Gene3D" id="2.60.120.10">
    <property type="entry name" value="Jelly Rolls"/>
    <property type="match status" value="1"/>
</dbReference>
<evidence type="ECO:0000256" key="5">
    <source>
        <dbReference type="ARBA" id="ARBA00029758"/>
    </source>
</evidence>
<proteinExistence type="predicted"/>
<organism evidence="9">
    <name type="scientific">Tuwongella immobilis</name>
    <dbReference type="NCBI Taxonomy" id="692036"/>
    <lineage>
        <taxon>Bacteria</taxon>
        <taxon>Pseudomonadati</taxon>
        <taxon>Planctomycetota</taxon>
        <taxon>Planctomycetia</taxon>
        <taxon>Gemmatales</taxon>
        <taxon>Gemmataceae</taxon>
        <taxon>Tuwongella</taxon>
    </lineage>
</organism>
<dbReference type="InParanoid" id="A0A6C2YGU2"/>
<dbReference type="GO" id="GO:0000271">
    <property type="term" value="P:polysaccharide biosynthetic process"/>
    <property type="evidence" value="ECO:0007669"/>
    <property type="project" value="TreeGrafter"/>
</dbReference>
<comment type="function">
    <text evidence="2">Catalyzes the epimerization of the C3' and C5'positions of dTDP-6-deoxy-D-xylo-4-hexulose, forming dTDP-6-deoxy-L-lyxo-4-hexulose.</text>
</comment>
<evidence type="ECO:0000256" key="1">
    <source>
        <dbReference type="ARBA" id="ARBA00001298"/>
    </source>
</evidence>
<dbReference type="Proteomes" id="UP000464378">
    <property type="component" value="Chromosome"/>
</dbReference>
<dbReference type="KEGG" id="tim:GMBLW1_32320"/>
<dbReference type="EC" id="5.1.3.13" evidence="3"/>
<dbReference type="RefSeq" id="WP_162655916.1">
    <property type="nucleotide sequence ID" value="NZ_LR593887.1"/>
</dbReference>
<dbReference type="PANTHER" id="PTHR21047">
    <property type="entry name" value="DTDP-6-DEOXY-D-GLUCOSE-3,5 EPIMERASE"/>
    <property type="match status" value="1"/>
</dbReference>
<dbReference type="GO" id="GO:0019305">
    <property type="term" value="P:dTDP-rhamnose biosynthetic process"/>
    <property type="evidence" value="ECO:0007669"/>
    <property type="project" value="TreeGrafter"/>
</dbReference>
<dbReference type="GO" id="GO:0005829">
    <property type="term" value="C:cytosol"/>
    <property type="evidence" value="ECO:0007669"/>
    <property type="project" value="TreeGrafter"/>
</dbReference>
<comment type="catalytic activity">
    <reaction evidence="1">
        <text>dTDP-4-dehydro-6-deoxy-alpha-D-glucose = dTDP-4-dehydro-beta-L-rhamnose</text>
        <dbReference type="Rhea" id="RHEA:16969"/>
        <dbReference type="ChEBI" id="CHEBI:57649"/>
        <dbReference type="ChEBI" id="CHEBI:62830"/>
        <dbReference type="EC" id="5.1.3.13"/>
    </reaction>
</comment>
<gene>
    <name evidence="9" type="ORF">GMBLW1_32320</name>
</gene>
<dbReference type="EMBL" id="LR586016">
    <property type="protein sequence ID" value="VIP00728.1"/>
    <property type="molecule type" value="Genomic_DNA"/>
</dbReference>
<name>A0A6C2YGU2_9BACT</name>
<dbReference type="PANTHER" id="PTHR21047:SF2">
    <property type="entry name" value="THYMIDINE DIPHOSPHO-4-KETO-RHAMNOSE 3,5-EPIMERASE"/>
    <property type="match status" value="1"/>
</dbReference>
<dbReference type="InterPro" id="IPR000888">
    <property type="entry name" value="RmlC-like"/>
</dbReference>
<evidence type="ECO:0000256" key="4">
    <source>
        <dbReference type="ARBA" id="ARBA00019595"/>
    </source>
</evidence>
<evidence type="ECO:0000256" key="8">
    <source>
        <dbReference type="PIRSR" id="PIRSR600888-3"/>
    </source>
</evidence>
<evidence type="ECO:0000256" key="3">
    <source>
        <dbReference type="ARBA" id="ARBA00012098"/>
    </source>
</evidence>
<evidence type="ECO:0000256" key="7">
    <source>
        <dbReference type="ARBA" id="ARBA00033311"/>
    </source>
</evidence>
<dbReference type="InterPro" id="IPR011051">
    <property type="entry name" value="RmlC_Cupin_sf"/>
</dbReference>
<dbReference type="AlphaFoldDB" id="A0A6C2YGU2"/>
<dbReference type="EMBL" id="LR593887">
    <property type="protein sequence ID" value="VTR96874.1"/>
    <property type="molecule type" value="Genomic_DNA"/>
</dbReference>
<dbReference type="InterPro" id="IPR014710">
    <property type="entry name" value="RmlC-like_jellyroll"/>
</dbReference>
<reference evidence="9" key="1">
    <citation type="submission" date="2019-04" db="EMBL/GenBank/DDBJ databases">
        <authorList>
            <consortium name="Science for Life Laboratories"/>
        </authorList>
    </citation>
    <scope>NUCLEOTIDE SEQUENCE</scope>
    <source>
        <strain evidence="9">MBLW1</strain>
    </source>
</reference>
<evidence type="ECO:0000313" key="10">
    <source>
        <dbReference type="Proteomes" id="UP000464378"/>
    </source>
</evidence>
<evidence type="ECO:0000256" key="6">
    <source>
        <dbReference type="ARBA" id="ARBA00031424"/>
    </source>
</evidence>
<feature type="site" description="Participates in a stacking interaction with the thymidine ring of dTDP-4-oxo-6-deoxyglucose" evidence="8">
    <location>
        <position position="133"/>
    </location>
</feature>
<protein>
    <recommendedName>
        <fullName evidence="4">dTDP-4-dehydrorhamnose 3,5-epimerase</fullName>
        <ecNumber evidence="3">5.1.3.13</ecNumber>
    </recommendedName>
    <alternativeName>
        <fullName evidence="6">Thymidine diphospho-4-keto-rhamnose 3,5-epimerase</fullName>
    </alternativeName>
    <alternativeName>
        <fullName evidence="5">dTDP-4-keto-6-deoxyglucose 3,5-epimerase</fullName>
    </alternativeName>
    <alternativeName>
        <fullName evidence="7">dTDP-6-deoxy-D-xylo-4-hexulose 3,5-epimerase</fullName>
    </alternativeName>
</protein>
<dbReference type="Pfam" id="PF00908">
    <property type="entry name" value="dTDP_sugar_isom"/>
    <property type="match status" value="1"/>
</dbReference>
<dbReference type="SUPFAM" id="SSF51182">
    <property type="entry name" value="RmlC-like cupins"/>
    <property type="match status" value="1"/>
</dbReference>